<dbReference type="AlphaFoldDB" id="A0A6I9S4D9"/>
<dbReference type="SUPFAM" id="SSF48452">
    <property type="entry name" value="TPR-like"/>
    <property type="match status" value="2"/>
</dbReference>
<organism evidence="3 4">
    <name type="scientific">Elaeis guineensis var. tenera</name>
    <name type="common">Oil palm</name>
    <dbReference type="NCBI Taxonomy" id="51953"/>
    <lineage>
        <taxon>Eukaryota</taxon>
        <taxon>Viridiplantae</taxon>
        <taxon>Streptophyta</taxon>
        <taxon>Embryophyta</taxon>
        <taxon>Tracheophyta</taxon>
        <taxon>Spermatophyta</taxon>
        <taxon>Magnoliopsida</taxon>
        <taxon>Liliopsida</taxon>
        <taxon>Arecaceae</taxon>
        <taxon>Arecoideae</taxon>
        <taxon>Cocoseae</taxon>
        <taxon>Elaeidinae</taxon>
        <taxon>Elaeis</taxon>
    </lineage>
</organism>
<accession>A0A6I9S4D9</accession>
<dbReference type="PROSITE" id="PS50005">
    <property type="entry name" value="TPR"/>
    <property type="match status" value="1"/>
</dbReference>
<dbReference type="PANTHER" id="PTHR46050:SF7">
    <property type="entry name" value="TETRATRICOPEPTIDE REPEAT (TPR)-LIKE SUPERFAMILY PROTEIN"/>
    <property type="match status" value="1"/>
</dbReference>
<reference evidence="4" key="1">
    <citation type="submission" date="2025-08" db="UniProtKB">
        <authorList>
            <consortium name="RefSeq"/>
        </authorList>
    </citation>
    <scope>IDENTIFICATION</scope>
</reference>
<proteinExistence type="predicted"/>
<dbReference type="InterPro" id="IPR044534">
    <property type="entry name" value="TTL1-4"/>
</dbReference>
<evidence type="ECO:0000313" key="3">
    <source>
        <dbReference type="Proteomes" id="UP000504607"/>
    </source>
</evidence>
<evidence type="ECO:0000256" key="2">
    <source>
        <dbReference type="SAM" id="MobiDB-lite"/>
    </source>
</evidence>
<dbReference type="GO" id="GO:0005737">
    <property type="term" value="C:cytoplasm"/>
    <property type="evidence" value="ECO:0007669"/>
    <property type="project" value="TreeGrafter"/>
</dbReference>
<feature type="compositionally biased region" description="Polar residues" evidence="2">
    <location>
        <begin position="54"/>
        <end position="65"/>
    </location>
</feature>
<gene>
    <name evidence="4" type="primary">LOC105056843</name>
</gene>
<dbReference type="Proteomes" id="UP000504607">
    <property type="component" value="Chromosome 13"/>
</dbReference>
<dbReference type="Gene3D" id="1.25.40.10">
    <property type="entry name" value="Tetratricopeptide repeat domain"/>
    <property type="match status" value="1"/>
</dbReference>
<dbReference type="InterPro" id="IPR011990">
    <property type="entry name" value="TPR-like_helical_dom_sf"/>
</dbReference>
<dbReference type="InterPro" id="IPR019734">
    <property type="entry name" value="TPR_rpt"/>
</dbReference>
<feature type="region of interest" description="Disordered" evidence="2">
    <location>
        <begin position="36"/>
        <end position="101"/>
    </location>
</feature>
<dbReference type="OrthoDB" id="2335338at2759"/>
<keyword evidence="1" id="KW-0802">TPR repeat</keyword>
<dbReference type="PANTHER" id="PTHR46050">
    <property type="entry name" value="TPR REPEAT-CONTAINING THIOREDOXIN"/>
    <property type="match status" value="1"/>
</dbReference>
<dbReference type="InParanoid" id="A0A6I9S4D9"/>
<evidence type="ECO:0000313" key="4">
    <source>
        <dbReference type="RefSeq" id="XP_010937481.1"/>
    </source>
</evidence>
<dbReference type="RefSeq" id="XP_010937481.1">
    <property type="nucleotide sequence ID" value="XM_010939179.3"/>
</dbReference>
<dbReference type="Pfam" id="PF13432">
    <property type="entry name" value="TPR_16"/>
    <property type="match status" value="1"/>
</dbReference>
<dbReference type="SMART" id="SM00028">
    <property type="entry name" value="TPR"/>
    <property type="match status" value="7"/>
</dbReference>
<evidence type="ECO:0000256" key="1">
    <source>
        <dbReference type="PROSITE-ProRule" id="PRU00339"/>
    </source>
</evidence>
<feature type="repeat" description="TPR" evidence="1">
    <location>
        <begin position="220"/>
        <end position="253"/>
    </location>
</feature>
<name>A0A6I9S4D9_ELAGV</name>
<sequence length="584" mass="64545">MAIRTMDNAKKPSGCGVMVFYGGLFSRRGFWHRRSASTSSIPQRSPEHSIVKLPSSNGRSQQPASNDKAMVLPANLSQPPVAKPESYRKAAASRQPESNKALTSVYSSNGLAAELDSMIYDHRRAKGSSNLVRVSSGNVMVYGNLGNIRGNQNLTNSRNQSVLDYLPKTAKESRANASGRNGFKYPGPNGVMGNIMKNPAKEPAESQPEPCRALSKRLDPEELKEMGNEEYKKGRFAEALSLYDQAIVMNPEVASYWSNKAAALMGLGRLFEAVDECKEAVRIEPSYYRAHHRLGTLYLRLGEAEKATHHYKLSRKETSSNDFSRVQALQTHLARCNEACKQKDWLTVLKQSQAAVSAGADSAPQIFALQEEALLKLQRHDEADSLLNGAPKFDIDASTKFYGANRNAYVLIIRAQVDMALGRFEDAVVVARMAAELDPSNREIGVVVRRTHAVVSARSKGNELFKASKYGEACIAYGAGLDHDPQNSVLLCNRAACRSKLGHWEKAIEDCNVALSVRPLYSKARLRRADCNAKMERWEASIKDYEVLVQEIPGDEEVSRALFEATAQLKKQRRASGHSSILMF</sequence>
<keyword evidence="3" id="KW-1185">Reference proteome</keyword>
<feature type="region of interest" description="Disordered" evidence="2">
    <location>
        <begin position="173"/>
        <end position="212"/>
    </location>
</feature>
<protein>
    <submittedName>
        <fullName evidence="4">Inactive TPR repeat-containing thioredoxin TTL3</fullName>
    </submittedName>
</protein>
<dbReference type="KEGG" id="egu:105056843"/>
<dbReference type="GeneID" id="105056843"/>